<evidence type="ECO:0000256" key="2">
    <source>
        <dbReference type="ARBA" id="ARBA00023002"/>
    </source>
</evidence>
<dbReference type="PRINTS" id="PR00080">
    <property type="entry name" value="SDRFAMILY"/>
</dbReference>
<name>A0A848GSF0_9BACT</name>
<dbReference type="CDD" id="cd05374">
    <property type="entry name" value="17beta-HSD-like_SDR_c"/>
    <property type="match status" value="1"/>
</dbReference>
<dbReference type="EMBL" id="JABBGC010000002">
    <property type="protein sequence ID" value="NML40042.1"/>
    <property type="molecule type" value="Genomic_DNA"/>
</dbReference>
<dbReference type="InterPro" id="IPR051911">
    <property type="entry name" value="SDR_oxidoreductase"/>
</dbReference>
<dbReference type="Pfam" id="PF00106">
    <property type="entry name" value="adh_short"/>
    <property type="match status" value="1"/>
</dbReference>
<gene>
    <name evidence="4" type="ORF">HHL17_22770</name>
</gene>
<dbReference type="SUPFAM" id="SSF51735">
    <property type="entry name" value="NAD(P)-binding Rossmann-fold domains"/>
    <property type="match status" value="1"/>
</dbReference>
<dbReference type="PANTHER" id="PTHR43976">
    <property type="entry name" value="SHORT CHAIN DEHYDROGENASE"/>
    <property type="match status" value="1"/>
</dbReference>
<dbReference type="Proteomes" id="UP000583266">
    <property type="component" value="Unassembled WGS sequence"/>
</dbReference>
<dbReference type="GO" id="GO:0016491">
    <property type="term" value="F:oxidoreductase activity"/>
    <property type="evidence" value="ECO:0007669"/>
    <property type="project" value="UniProtKB-KW"/>
</dbReference>
<keyword evidence="5" id="KW-1185">Reference proteome</keyword>
<dbReference type="InterPro" id="IPR002347">
    <property type="entry name" value="SDR_fam"/>
</dbReference>
<evidence type="ECO:0000313" key="5">
    <source>
        <dbReference type="Proteomes" id="UP000583266"/>
    </source>
</evidence>
<dbReference type="InterPro" id="IPR036291">
    <property type="entry name" value="NAD(P)-bd_dom_sf"/>
</dbReference>
<dbReference type="Gene3D" id="3.40.50.720">
    <property type="entry name" value="NAD(P)-binding Rossmann-like Domain"/>
    <property type="match status" value="1"/>
</dbReference>
<comment type="caution">
    <text evidence="4">The sequence shown here is derived from an EMBL/GenBank/DDBJ whole genome shotgun (WGS) entry which is preliminary data.</text>
</comment>
<dbReference type="RefSeq" id="WP_169227084.1">
    <property type="nucleotide sequence ID" value="NZ_JABBGC010000002.1"/>
</dbReference>
<accession>A0A848GSF0</accession>
<organism evidence="4 5">
    <name type="scientific">Chitinophaga fulva</name>
    <dbReference type="NCBI Taxonomy" id="2728842"/>
    <lineage>
        <taxon>Bacteria</taxon>
        <taxon>Pseudomonadati</taxon>
        <taxon>Bacteroidota</taxon>
        <taxon>Chitinophagia</taxon>
        <taxon>Chitinophagales</taxon>
        <taxon>Chitinophagaceae</taxon>
        <taxon>Chitinophaga</taxon>
    </lineage>
</organism>
<dbReference type="AlphaFoldDB" id="A0A848GSF0"/>
<dbReference type="PANTHER" id="PTHR43976:SF16">
    <property type="entry name" value="SHORT-CHAIN DEHYDROGENASE_REDUCTASE FAMILY PROTEIN"/>
    <property type="match status" value="1"/>
</dbReference>
<proteinExistence type="inferred from homology"/>
<evidence type="ECO:0000313" key="4">
    <source>
        <dbReference type="EMBL" id="NML40042.1"/>
    </source>
</evidence>
<evidence type="ECO:0000256" key="3">
    <source>
        <dbReference type="RuleBase" id="RU000363"/>
    </source>
</evidence>
<comment type="similarity">
    <text evidence="1 3">Belongs to the short-chain dehydrogenases/reductases (SDR) family.</text>
</comment>
<dbReference type="PRINTS" id="PR00081">
    <property type="entry name" value="GDHRDH"/>
</dbReference>
<keyword evidence="2" id="KW-0560">Oxidoreductase</keyword>
<sequence>MNKTVLITGASAGLGKGAAELFQSKGWNVIATMRKPEVETTLTTLDNVLVTRLDVLDTASIDNAVQEGIRKFGRIDVLVNNAGYGAYGPLESFSRERIIRQFNTNVIGLLDVTKALLPHFRTNKSGIIINISSIGGKITFPLGSLYHGTKFAVEGISESLSYEVEQFGGKVKIVEPGAIATDFVSRSFDFSNDESLVEYQGLVGKLMETTTAMYQGAPNGRQIAEVIYEAATDGTNQLRYTAGEDAKVIIANRKQLDDEAFIGGIKAQLGL</sequence>
<protein>
    <submittedName>
        <fullName evidence="4">SDR family oxidoreductase</fullName>
    </submittedName>
</protein>
<reference evidence="4 5" key="1">
    <citation type="submission" date="2020-04" db="EMBL/GenBank/DDBJ databases">
        <title>Chitinophaga sp. G-6-1-13 sp. nov., isolated from soil.</title>
        <authorList>
            <person name="Dahal R.H."/>
            <person name="Chaudhary D.K."/>
        </authorList>
    </citation>
    <scope>NUCLEOTIDE SEQUENCE [LARGE SCALE GENOMIC DNA]</scope>
    <source>
        <strain evidence="4 5">G-6-1-13</strain>
    </source>
</reference>
<evidence type="ECO:0000256" key="1">
    <source>
        <dbReference type="ARBA" id="ARBA00006484"/>
    </source>
</evidence>